<proteinExistence type="predicted"/>
<reference evidence="2" key="1">
    <citation type="journal article" date="2019" name="Int. J. Syst. Evol. Microbiol.">
        <title>The Global Catalogue of Microorganisms (GCM) 10K type strain sequencing project: providing services to taxonomists for standard genome sequencing and annotation.</title>
        <authorList>
            <consortium name="The Broad Institute Genomics Platform"/>
            <consortium name="The Broad Institute Genome Sequencing Center for Infectious Disease"/>
            <person name="Wu L."/>
            <person name="Ma J."/>
        </authorList>
    </citation>
    <scope>NUCLEOTIDE SEQUENCE [LARGE SCALE GENOMIC DNA]</scope>
    <source>
        <strain evidence="2">KCTC 32514</strain>
    </source>
</reference>
<comment type="caution">
    <text evidence="1">The sequence shown here is derived from an EMBL/GenBank/DDBJ whole genome shotgun (WGS) entry which is preliminary data.</text>
</comment>
<organism evidence="1 2">
    <name type="scientific">Psychroserpens luteus</name>
    <dbReference type="NCBI Taxonomy" id="1434066"/>
    <lineage>
        <taxon>Bacteria</taxon>
        <taxon>Pseudomonadati</taxon>
        <taxon>Bacteroidota</taxon>
        <taxon>Flavobacteriia</taxon>
        <taxon>Flavobacteriales</taxon>
        <taxon>Flavobacteriaceae</taxon>
        <taxon>Psychroserpens</taxon>
    </lineage>
</organism>
<evidence type="ECO:0000313" key="2">
    <source>
        <dbReference type="Proteomes" id="UP001597548"/>
    </source>
</evidence>
<gene>
    <name evidence="1" type="ORF">ACFS29_13910</name>
</gene>
<sequence length="183" mass="21294">MFNSYEEATINFNDGTSIRGYGKITFNSSVKFKIIEESKPEVWTELMIKGVTLHRALDDIDFLYVNVKNHSMMQLLEVIELGEISLFVDASSSWTQTDTSLNNSPGSLNIPATHRSTSYEFFLKKENETEAIRLFGIFNFRKKAIEFFENCPQIVDRLKERKYKRGDIIEMVYYYNDYCAALD</sequence>
<protein>
    <submittedName>
        <fullName evidence="1">Uncharacterized protein</fullName>
    </submittedName>
</protein>
<name>A0ABW5ZXU7_9FLAO</name>
<dbReference type="RefSeq" id="WP_194506392.1">
    <property type="nucleotide sequence ID" value="NZ_JADILU010000001.1"/>
</dbReference>
<accession>A0ABW5ZXU7</accession>
<dbReference type="Proteomes" id="UP001597548">
    <property type="component" value="Unassembled WGS sequence"/>
</dbReference>
<evidence type="ECO:0000313" key="1">
    <source>
        <dbReference type="EMBL" id="MFD2916746.1"/>
    </source>
</evidence>
<dbReference type="EMBL" id="JBHUOS010000010">
    <property type="protein sequence ID" value="MFD2916746.1"/>
    <property type="molecule type" value="Genomic_DNA"/>
</dbReference>
<keyword evidence="2" id="KW-1185">Reference proteome</keyword>